<accession>A0A069SKT4</accession>
<reference evidence="1 2" key="1">
    <citation type="submission" date="2014-04" db="EMBL/GenBank/DDBJ databases">
        <authorList>
            <person name="Sears C."/>
            <person name="Carroll K."/>
            <person name="Sack B.R."/>
            <person name="Qadri F."/>
            <person name="Myers L.L."/>
            <person name="Chung G.-T."/>
            <person name="Escheverria P."/>
            <person name="Fraser C.M."/>
            <person name="Sadzewicz L."/>
            <person name="Shefchek K.A."/>
            <person name="Tallon L."/>
            <person name="Das S.P."/>
            <person name="Daugherty S."/>
            <person name="Mongodin E.F."/>
        </authorList>
    </citation>
    <scope>NUCLEOTIDE SEQUENCE [LARGE SCALE GENOMIC DNA]</scope>
    <source>
        <strain evidence="1 2">3975 RP4</strain>
    </source>
</reference>
<dbReference type="AlphaFoldDB" id="A0A069SKT4"/>
<gene>
    <name evidence="1" type="ORF">M099_1634</name>
</gene>
<sequence length="37" mass="4127">MVSDYKIIVDKKENVFVLLSLSLPLTTASMCMARPVI</sequence>
<name>A0A069SKT4_PHOVU</name>
<dbReference type="Proteomes" id="UP000027661">
    <property type="component" value="Unassembled WGS sequence"/>
</dbReference>
<protein>
    <submittedName>
        <fullName evidence="1">Uncharacterized protein</fullName>
    </submittedName>
</protein>
<evidence type="ECO:0000313" key="1">
    <source>
        <dbReference type="EMBL" id="KDS54536.1"/>
    </source>
</evidence>
<proteinExistence type="predicted"/>
<comment type="caution">
    <text evidence="1">The sequence shown here is derived from an EMBL/GenBank/DDBJ whole genome shotgun (WGS) entry which is preliminary data.</text>
</comment>
<dbReference type="EMBL" id="JNHM01000020">
    <property type="protein sequence ID" value="KDS54536.1"/>
    <property type="molecule type" value="Genomic_DNA"/>
</dbReference>
<evidence type="ECO:0000313" key="2">
    <source>
        <dbReference type="Proteomes" id="UP000027661"/>
    </source>
</evidence>
<organism evidence="1 2">
    <name type="scientific">Phocaeicola vulgatus str. 3975 RP4</name>
    <dbReference type="NCBI Taxonomy" id="1339352"/>
    <lineage>
        <taxon>Bacteria</taxon>
        <taxon>Pseudomonadati</taxon>
        <taxon>Bacteroidota</taxon>
        <taxon>Bacteroidia</taxon>
        <taxon>Bacteroidales</taxon>
        <taxon>Bacteroidaceae</taxon>
        <taxon>Phocaeicola</taxon>
    </lineage>
</organism>